<feature type="transmembrane region" description="Helical" evidence="1">
    <location>
        <begin position="49"/>
        <end position="72"/>
    </location>
</feature>
<protein>
    <submittedName>
        <fullName evidence="2">Uncharacterized protein</fullName>
    </submittedName>
</protein>
<evidence type="ECO:0000256" key="1">
    <source>
        <dbReference type="SAM" id="Phobius"/>
    </source>
</evidence>
<feature type="transmembrane region" description="Helical" evidence="1">
    <location>
        <begin position="323"/>
        <end position="343"/>
    </location>
</feature>
<organism evidence="2 3">
    <name type="scientific">Streptomyces hoynatensis</name>
    <dbReference type="NCBI Taxonomy" id="1141874"/>
    <lineage>
        <taxon>Bacteria</taxon>
        <taxon>Bacillati</taxon>
        <taxon>Actinomycetota</taxon>
        <taxon>Actinomycetes</taxon>
        <taxon>Kitasatosporales</taxon>
        <taxon>Streptomycetaceae</taxon>
        <taxon>Streptomyces</taxon>
    </lineage>
</organism>
<feature type="transmembrane region" description="Helical" evidence="1">
    <location>
        <begin position="248"/>
        <end position="272"/>
    </location>
</feature>
<dbReference type="EMBL" id="RBAL01000016">
    <property type="protein sequence ID" value="RKN38768.1"/>
    <property type="molecule type" value="Genomic_DNA"/>
</dbReference>
<comment type="caution">
    <text evidence="2">The sequence shown here is derived from an EMBL/GenBank/DDBJ whole genome shotgun (WGS) entry which is preliminary data.</text>
</comment>
<feature type="transmembrane region" description="Helical" evidence="1">
    <location>
        <begin position="364"/>
        <end position="389"/>
    </location>
</feature>
<reference evidence="2 3" key="1">
    <citation type="journal article" date="2014" name="Int. J. Syst. Evol. Microbiol.">
        <title>Streptomyces hoynatensis sp. nov., isolated from deep marine sediment.</title>
        <authorList>
            <person name="Veyisoglu A."/>
            <person name="Sahin N."/>
        </authorList>
    </citation>
    <scope>NUCLEOTIDE SEQUENCE [LARGE SCALE GENOMIC DNA]</scope>
    <source>
        <strain evidence="2 3">KCTC 29097</strain>
    </source>
</reference>
<dbReference type="Proteomes" id="UP000272474">
    <property type="component" value="Unassembled WGS sequence"/>
</dbReference>
<dbReference type="RefSeq" id="WP_120682962.1">
    <property type="nucleotide sequence ID" value="NZ_RBAL01000016.1"/>
</dbReference>
<dbReference type="OrthoDB" id="4216285at2"/>
<proteinExistence type="predicted"/>
<keyword evidence="3" id="KW-1185">Reference proteome</keyword>
<accession>A0A3A9YRW4</accession>
<evidence type="ECO:0000313" key="3">
    <source>
        <dbReference type="Proteomes" id="UP000272474"/>
    </source>
</evidence>
<gene>
    <name evidence="2" type="ORF">D7294_23340</name>
</gene>
<keyword evidence="1" id="KW-0812">Transmembrane</keyword>
<evidence type="ECO:0000313" key="2">
    <source>
        <dbReference type="EMBL" id="RKN38768.1"/>
    </source>
</evidence>
<sequence length="401" mass="39399">MLALRLARGSHPAVLCRRLLLACAAGGVGFLLLSALAYAVGHPGGGRPAVLRLAWCAVPLAATLHLAVVVARSEPAAGSRRGLAVVGVGPARLPALAAVSTASAALLGSLLALLAFLLLRGDLAGLPLHGAAAGVLPESEPLPAGAVLTLLSVAPAGAAAAGALALRPGRTHRRRPPAAPPGGADVAAVTRAEPDLPVPNGLPWGTALTGSGIALSGYAGMDTAIEPDGWLPLTGTLGGATPGVVGGWLLMVAGLVLAAPGVVHLCGLLLATGRPGVLRLLAGRVLQEEAHRVGRPMGALCAASAAVLVLADLDGLGQFGPLGNLGLGIVLVCALAAVATAADEARSARRPATALLLRLGASRGLLRGAALARIATLLAAFVPLTWLVAQLMALPTGSGLA</sequence>
<keyword evidence="1" id="KW-1133">Transmembrane helix</keyword>
<feature type="transmembrane region" description="Helical" evidence="1">
    <location>
        <begin position="144"/>
        <end position="166"/>
    </location>
</feature>
<keyword evidence="1" id="KW-0472">Membrane</keyword>
<name>A0A3A9YRW4_9ACTN</name>
<feature type="transmembrane region" description="Helical" evidence="1">
    <location>
        <begin position="93"/>
        <end position="119"/>
    </location>
</feature>
<dbReference type="AlphaFoldDB" id="A0A3A9YRW4"/>